<sequence length="37" mass="4092">MLRRQGASTAFTSSFRDNLFLFNDANPALNTLASSKK</sequence>
<accession>A0A127P6Q8</accession>
<protein>
    <submittedName>
        <fullName evidence="1">Uncharacterized protein</fullName>
    </submittedName>
</protein>
<dbReference type="PATRIC" id="fig|158899.10.peg.788"/>
<gene>
    <name evidence="1" type="ORF">CFter6_0771</name>
</gene>
<name>A0A127P6Q8_9BURK</name>
<reference evidence="1 2" key="1">
    <citation type="submission" date="2015-11" db="EMBL/GenBank/DDBJ databases">
        <title>Exploring the genomic traits of fungus-feeding bacterial genus Collimonas.</title>
        <authorList>
            <person name="Song C."/>
            <person name="Schmidt R."/>
            <person name="de Jager V."/>
            <person name="Krzyzanowska D."/>
            <person name="Jongedijk E."/>
            <person name="Cankar K."/>
            <person name="Beekwilder J."/>
            <person name="van Veen A."/>
            <person name="de Boer W."/>
            <person name="van Veen J.A."/>
            <person name="Garbeva P."/>
        </authorList>
    </citation>
    <scope>NUCLEOTIDE SEQUENCE [LARGE SCALE GENOMIC DNA]</scope>
    <source>
        <strain evidence="1 2">Ter6</strain>
    </source>
</reference>
<organism evidence="1">
    <name type="scientific">Collimonas fungivorans</name>
    <dbReference type="NCBI Taxonomy" id="158899"/>
    <lineage>
        <taxon>Bacteria</taxon>
        <taxon>Pseudomonadati</taxon>
        <taxon>Pseudomonadota</taxon>
        <taxon>Betaproteobacteria</taxon>
        <taxon>Burkholderiales</taxon>
        <taxon>Oxalobacteraceae</taxon>
        <taxon>Collimonas</taxon>
    </lineage>
</organism>
<evidence type="ECO:0000313" key="1">
    <source>
        <dbReference type="EMBL" id="AMO93496.1"/>
    </source>
</evidence>
<dbReference type="EMBL" id="CP013232">
    <property type="protein sequence ID" value="AMO93496.1"/>
    <property type="molecule type" value="Genomic_DNA"/>
</dbReference>
<evidence type="ECO:0000313" key="2">
    <source>
        <dbReference type="Proteomes" id="UP000072421"/>
    </source>
</evidence>
<dbReference type="Proteomes" id="UP000072421">
    <property type="component" value="Chromosome"/>
</dbReference>
<dbReference type="AlphaFoldDB" id="A0A127P6Q8"/>
<proteinExistence type="predicted"/>